<dbReference type="EMBL" id="CP009888">
    <property type="protein sequence ID" value="AIY66406.1"/>
    <property type="molecule type" value="Genomic_DNA"/>
</dbReference>
<organism evidence="8 9">
    <name type="scientific">Pseudoalteromonas piratica</name>
    <dbReference type="NCBI Taxonomy" id="1348114"/>
    <lineage>
        <taxon>Bacteria</taxon>
        <taxon>Pseudomonadati</taxon>
        <taxon>Pseudomonadota</taxon>
        <taxon>Gammaproteobacteria</taxon>
        <taxon>Alteromonadales</taxon>
        <taxon>Pseudoalteromonadaceae</taxon>
        <taxon>Pseudoalteromonas</taxon>
    </lineage>
</organism>
<evidence type="ECO:0000256" key="6">
    <source>
        <dbReference type="SAM" id="SignalP"/>
    </source>
</evidence>
<dbReference type="InterPro" id="IPR029045">
    <property type="entry name" value="ClpP/crotonase-like_dom_sf"/>
</dbReference>
<keyword evidence="6" id="KW-0732">Signal</keyword>
<dbReference type="PROSITE" id="PS50106">
    <property type="entry name" value="PDZ"/>
    <property type="match status" value="1"/>
</dbReference>
<dbReference type="Pfam" id="PF17820">
    <property type="entry name" value="PDZ_6"/>
    <property type="match status" value="1"/>
</dbReference>
<dbReference type="CDD" id="cd06782">
    <property type="entry name" value="cpPDZ_CPP-like"/>
    <property type="match status" value="1"/>
</dbReference>
<dbReference type="Proteomes" id="UP000030341">
    <property type="component" value="Chromosome 1"/>
</dbReference>
<comment type="similarity">
    <text evidence="1 5">Belongs to the peptidase S41A family.</text>
</comment>
<dbReference type="NCBIfam" id="TIGR00225">
    <property type="entry name" value="prc"/>
    <property type="match status" value="1"/>
</dbReference>
<dbReference type="Pfam" id="PF03572">
    <property type="entry name" value="Peptidase_S41"/>
    <property type="match status" value="1"/>
</dbReference>
<keyword evidence="2 5" id="KW-0645">Protease</keyword>
<dbReference type="InterPro" id="IPR004447">
    <property type="entry name" value="Peptidase_S41A"/>
</dbReference>
<keyword evidence="4 5" id="KW-0720">Serine protease</keyword>
<evidence type="ECO:0000256" key="1">
    <source>
        <dbReference type="ARBA" id="ARBA00009179"/>
    </source>
</evidence>
<protein>
    <submittedName>
        <fullName evidence="8">Peptidase S41</fullName>
    </submittedName>
</protein>
<accession>A0A0A7EK17</accession>
<evidence type="ECO:0000313" key="8">
    <source>
        <dbReference type="EMBL" id="AIY66406.1"/>
    </source>
</evidence>
<feature type="domain" description="PDZ" evidence="7">
    <location>
        <begin position="83"/>
        <end position="166"/>
    </location>
</feature>
<dbReference type="SMART" id="SM00245">
    <property type="entry name" value="TSPc"/>
    <property type="match status" value="1"/>
</dbReference>
<evidence type="ECO:0000256" key="2">
    <source>
        <dbReference type="ARBA" id="ARBA00022670"/>
    </source>
</evidence>
<dbReference type="STRING" id="1348114.OM33_13985"/>
<evidence type="ECO:0000256" key="5">
    <source>
        <dbReference type="RuleBase" id="RU004404"/>
    </source>
</evidence>
<dbReference type="InterPro" id="IPR041489">
    <property type="entry name" value="PDZ_6"/>
</dbReference>
<dbReference type="Gene3D" id="3.90.226.10">
    <property type="entry name" value="2-enoyl-CoA Hydratase, Chain A, domain 1"/>
    <property type="match status" value="1"/>
</dbReference>
<keyword evidence="3 5" id="KW-0378">Hydrolase</keyword>
<dbReference type="PANTHER" id="PTHR32060">
    <property type="entry name" value="TAIL-SPECIFIC PROTEASE"/>
    <property type="match status" value="1"/>
</dbReference>
<evidence type="ECO:0000256" key="4">
    <source>
        <dbReference type="ARBA" id="ARBA00022825"/>
    </source>
</evidence>
<evidence type="ECO:0000259" key="7">
    <source>
        <dbReference type="PROSITE" id="PS50106"/>
    </source>
</evidence>
<dbReference type="InterPro" id="IPR036034">
    <property type="entry name" value="PDZ_sf"/>
</dbReference>
<dbReference type="GO" id="GO:0007165">
    <property type="term" value="P:signal transduction"/>
    <property type="evidence" value="ECO:0007669"/>
    <property type="project" value="TreeGrafter"/>
</dbReference>
<dbReference type="Gene3D" id="2.30.42.10">
    <property type="match status" value="1"/>
</dbReference>
<dbReference type="InterPro" id="IPR005151">
    <property type="entry name" value="Tail-specific_protease"/>
</dbReference>
<evidence type="ECO:0000313" key="9">
    <source>
        <dbReference type="Proteomes" id="UP000030341"/>
    </source>
</evidence>
<dbReference type="PANTHER" id="PTHR32060:SF30">
    <property type="entry name" value="CARBOXY-TERMINAL PROCESSING PROTEASE CTPA"/>
    <property type="match status" value="1"/>
</dbReference>
<sequence length="395" mass="43188">MRSEPMTFFLNTLKISILVCVISFAPAWAESKAAAQVSIAEVLANIQHFYVDDIDAKKLNQHAIESIFKQLDPHSEFLDQNELEALFNVANGRYTGLGIEVEQREEHIVIVAAVENSPAHTAGLIKGDILLKVNGTSVINQTIKHVSQLINQKQQPQVTLTIARSGHLDPLFFEVERKKIDLKSVRGSINNQGVAYLRIINFNNHTLYDVAKELAHLSQIVAGDINGLIIDLRDNPGGILDSAIEISDLFLESGVIVSTKGRFAEANQEYYAQEGDVLNGAPIIVMINEGSASAAEILAGALQDNHRAQLVGTRSYGKGSVQSLIPLGDGQTALKLTTAKYYTPSGRSIEGTGILPDFPVLQRESEHYAAGDSDSFVNAKVHDLQLEKAWQLLEK</sequence>
<dbReference type="GO" id="GO:0006508">
    <property type="term" value="P:proteolysis"/>
    <property type="evidence" value="ECO:0007669"/>
    <property type="project" value="UniProtKB-KW"/>
</dbReference>
<dbReference type="SUPFAM" id="SSF52096">
    <property type="entry name" value="ClpP/crotonase"/>
    <property type="match status" value="1"/>
</dbReference>
<dbReference type="Gene3D" id="3.30.750.44">
    <property type="match status" value="1"/>
</dbReference>
<dbReference type="GO" id="GO:0004175">
    <property type="term" value="F:endopeptidase activity"/>
    <property type="evidence" value="ECO:0007669"/>
    <property type="project" value="TreeGrafter"/>
</dbReference>
<dbReference type="CDD" id="cd07560">
    <property type="entry name" value="Peptidase_S41_CPP"/>
    <property type="match status" value="1"/>
</dbReference>
<dbReference type="InterPro" id="IPR001478">
    <property type="entry name" value="PDZ"/>
</dbReference>
<dbReference type="SUPFAM" id="SSF50156">
    <property type="entry name" value="PDZ domain-like"/>
    <property type="match status" value="1"/>
</dbReference>
<evidence type="ECO:0000256" key="3">
    <source>
        <dbReference type="ARBA" id="ARBA00022801"/>
    </source>
</evidence>
<feature type="signal peptide" evidence="6">
    <location>
        <begin position="1"/>
        <end position="29"/>
    </location>
</feature>
<dbReference type="HOGENOM" id="CLU_017295_3_1_6"/>
<dbReference type="AlphaFoldDB" id="A0A0A7EK17"/>
<dbReference type="eggNOG" id="COG0793">
    <property type="taxonomic scope" value="Bacteria"/>
</dbReference>
<feature type="chain" id="PRO_5002038049" evidence="6">
    <location>
        <begin position="30"/>
        <end position="395"/>
    </location>
</feature>
<gene>
    <name evidence="8" type="ORF">OM33_13985</name>
</gene>
<dbReference type="KEGG" id="pseo:OM33_13985"/>
<dbReference type="SMART" id="SM00228">
    <property type="entry name" value="PDZ"/>
    <property type="match status" value="1"/>
</dbReference>
<proteinExistence type="inferred from homology"/>
<dbReference type="GO" id="GO:0030288">
    <property type="term" value="C:outer membrane-bounded periplasmic space"/>
    <property type="evidence" value="ECO:0007669"/>
    <property type="project" value="TreeGrafter"/>
</dbReference>
<keyword evidence="9" id="KW-1185">Reference proteome</keyword>
<dbReference type="GO" id="GO:0008236">
    <property type="term" value="F:serine-type peptidase activity"/>
    <property type="evidence" value="ECO:0007669"/>
    <property type="project" value="UniProtKB-KW"/>
</dbReference>
<name>A0A0A7EK17_9GAMM</name>
<reference evidence="8 9" key="1">
    <citation type="submission" date="2014-11" db="EMBL/GenBank/DDBJ databases">
        <title>Complete Genome Sequence of Pseudoalteromonas sp. Strain OCN003 Isolated from Kaneohe Bay, Oahu, Hawaii.</title>
        <authorList>
            <person name="Beurmann S."/>
            <person name="Videau P."/>
            <person name="Ushijima B."/>
            <person name="Smith A.M."/>
            <person name="Aeby G.S."/>
            <person name="Callahan S.M."/>
            <person name="Belcaid M."/>
        </authorList>
    </citation>
    <scope>NUCLEOTIDE SEQUENCE [LARGE SCALE GENOMIC DNA]</scope>
    <source>
        <strain evidence="8 9">OCN003</strain>
    </source>
</reference>